<gene>
    <name evidence="1" type="ORF">RirG_000710</name>
</gene>
<accession>A0A015NKI6</accession>
<name>A0A015NKI6_RHIIW</name>
<evidence type="ECO:0000313" key="1">
    <source>
        <dbReference type="EMBL" id="EXX79948.1"/>
    </source>
</evidence>
<dbReference type="Proteomes" id="UP000022910">
    <property type="component" value="Unassembled WGS sequence"/>
</dbReference>
<dbReference type="AlphaFoldDB" id="A0A015NKI6"/>
<reference evidence="1 2" key="1">
    <citation type="submission" date="2014-02" db="EMBL/GenBank/DDBJ databases">
        <title>Single nucleus genome sequencing reveals high similarity among nuclei of an endomycorrhizal fungus.</title>
        <authorList>
            <person name="Lin K."/>
            <person name="Geurts R."/>
            <person name="Zhang Z."/>
            <person name="Limpens E."/>
            <person name="Saunders D.G."/>
            <person name="Mu D."/>
            <person name="Pang E."/>
            <person name="Cao H."/>
            <person name="Cha H."/>
            <person name="Lin T."/>
            <person name="Zhou Q."/>
            <person name="Shang Y."/>
            <person name="Li Y."/>
            <person name="Ivanov S."/>
            <person name="Sharma T."/>
            <person name="Velzen R.V."/>
            <person name="Ruijter N.D."/>
            <person name="Aanen D.K."/>
            <person name="Win J."/>
            <person name="Kamoun S."/>
            <person name="Bisseling T."/>
            <person name="Huang S."/>
        </authorList>
    </citation>
    <scope>NUCLEOTIDE SEQUENCE [LARGE SCALE GENOMIC DNA]</scope>
    <source>
        <strain evidence="2">DAOM197198w</strain>
    </source>
</reference>
<dbReference type="EMBL" id="JEMT01000384">
    <property type="protein sequence ID" value="EXX79948.1"/>
    <property type="molecule type" value="Genomic_DNA"/>
</dbReference>
<keyword evidence="2" id="KW-1185">Reference proteome</keyword>
<protein>
    <submittedName>
        <fullName evidence="1">Uncharacterized protein</fullName>
    </submittedName>
</protein>
<organism evidence="1 2">
    <name type="scientific">Rhizophagus irregularis (strain DAOM 197198w)</name>
    <name type="common">Glomus intraradices</name>
    <dbReference type="NCBI Taxonomy" id="1432141"/>
    <lineage>
        <taxon>Eukaryota</taxon>
        <taxon>Fungi</taxon>
        <taxon>Fungi incertae sedis</taxon>
        <taxon>Mucoromycota</taxon>
        <taxon>Glomeromycotina</taxon>
        <taxon>Glomeromycetes</taxon>
        <taxon>Glomerales</taxon>
        <taxon>Glomeraceae</taxon>
        <taxon>Rhizophagus</taxon>
    </lineage>
</organism>
<evidence type="ECO:0000313" key="2">
    <source>
        <dbReference type="Proteomes" id="UP000022910"/>
    </source>
</evidence>
<proteinExistence type="predicted"/>
<comment type="caution">
    <text evidence="1">The sequence shown here is derived from an EMBL/GenBank/DDBJ whole genome shotgun (WGS) entry which is preliminary data.</text>
</comment>
<dbReference type="HOGENOM" id="CLU_3143794_0_0_1"/>
<sequence length="49" mass="5173">MSLTSSSNIASVSPRNIALASSSNIALKAIRDSNSVNDLILNEVTKKIQ</sequence>